<name>A0A367LUP5_PSEAI</name>
<dbReference type="Proteomes" id="UP000253594">
    <property type="component" value="Unassembled WGS sequence"/>
</dbReference>
<dbReference type="EMBL" id="QORE01003622">
    <property type="protein sequence ID" value="RCI68172.1"/>
    <property type="molecule type" value="Genomic_DNA"/>
</dbReference>
<proteinExistence type="predicted"/>
<evidence type="ECO:0000313" key="2">
    <source>
        <dbReference type="Proteomes" id="UP000253594"/>
    </source>
</evidence>
<feature type="non-terminal residue" evidence="1">
    <location>
        <position position="1"/>
    </location>
</feature>
<reference evidence="1 2" key="1">
    <citation type="submission" date="2018-07" db="EMBL/GenBank/DDBJ databases">
        <title>Mechanisms of high-level aminoglycoside resistance among Gram-negative pathogens in Brazil.</title>
        <authorList>
            <person name="Ballaben A.S."/>
            <person name="Darini A.L.C."/>
            <person name="Doi Y."/>
        </authorList>
    </citation>
    <scope>NUCLEOTIDE SEQUENCE [LARGE SCALE GENOMIC DNA]</scope>
    <source>
        <strain evidence="1 2">B2-305</strain>
    </source>
</reference>
<dbReference type="PANTHER" id="PTHR42911:SF1">
    <property type="entry name" value="MODULATOR OF FTSH PROTEASE HFLC"/>
    <property type="match status" value="1"/>
</dbReference>
<dbReference type="GO" id="GO:0008233">
    <property type="term" value="F:peptidase activity"/>
    <property type="evidence" value="ECO:0007669"/>
    <property type="project" value="UniProtKB-KW"/>
</dbReference>
<keyword evidence="1" id="KW-0378">Hydrolase</keyword>
<evidence type="ECO:0000313" key="1">
    <source>
        <dbReference type="EMBL" id="RCI68172.1"/>
    </source>
</evidence>
<keyword evidence="1" id="KW-0645">Protease</keyword>
<comment type="caution">
    <text evidence="1">The sequence shown here is derived from an EMBL/GenBank/DDBJ whole genome shotgun (WGS) entry which is preliminary data.</text>
</comment>
<organism evidence="1 2">
    <name type="scientific">Pseudomonas aeruginosa</name>
    <dbReference type="NCBI Taxonomy" id="287"/>
    <lineage>
        <taxon>Bacteria</taxon>
        <taxon>Pseudomonadati</taxon>
        <taxon>Pseudomonadota</taxon>
        <taxon>Gammaproteobacteria</taxon>
        <taxon>Pseudomonadales</taxon>
        <taxon>Pseudomonadaceae</taxon>
        <taxon>Pseudomonas</taxon>
    </lineage>
</organism>
<sequence>TAEGRRQAAEIRSAAERDARVIQAEASVKAAEIEAQARVEAARIYGKAYAGSPQLYNLLRSLDTLGTIVNGDTRLVLRTDAAPFRVLVDGPPALPAEAPA</sequence>
<dbReference type="GO" id="GO:0006508">
    <property type="term" value="P:proteolysis"/>
    <property type="evidence" value="ECO:0007669"/>
    <property type="project" value="UniProtKB-KW"/>
</dbReference>
<accession>A0A367LUP5</accession>
<feature type="non-terminal residue" evidence="1">
    <location>
        <position position="100"/>
    </location>
</feature>
<gene>
    <name evidence="1" type="ORF">DT376_42685</name>
</gene>
<dbReference type="AlphaFoldDB" id="A0A367LUP5"/>
<dbReference type="PANTHER" id="PTHR42911">
    <property type="entry name" value="MODULATOR OF FTSH PROTEASE HFLC"/>
    <property type="match status" value="1"/>
</dbReference>
<protein>
    <submittedName>
        <fullName evidence="1">Protease modulator HflC</fullName>
    </submittedName>
</protein>